<comment type="similarity">
    <text evidence="2">Belongs to the phage GPA family.</text>
</comment>
<dbReference type="Pfam" id="PF05840">
    <property type="entry name" value="Phage_GPA"/>
    <property type="match status" value="1"/>
</dbReference>
<keyword evidence="10" id="KW-1185">Reference proteome</keyword>
<evidence type="ECO:0000256" key="6">
    <source>
        <dbReference type="ARBA" id="ARBA00022801"/>
    </source>
</evidence>
<dbReference type="Proteomes" id="UP000235777">
    <property type="component" value="Unassembled WGS sequence"/>
</dbReference>
<protein>
    <submittedName>
        <fullName evidence="9">6-pyruvoyl tetrahydropterin synthase</fullName>
    </submittedName>
</protein>
<keyword evidence="5" id="KW-0255">Endonuclease</keyword>
<reference evidence="9 10" key="1">
    <citation type="submission" date="2018-01" db="EMBL/GenBank/DDBJ databases">
        <title>Whole genome analyses suggest that Burkholderia sensu lato contains two further novel genera in the rhizoxinica-symbiotica group Mycetohabitans gen. nov., and Trinickia gen. nov.: implications for the evolution of diazotrophy and nodulation in the Burkholderiaceae.</title>
        <authorList>
            <person name="Estrada-de los Santos P."/>
            <person name="Palmer M."/>
            <person name="Chavez-Ramirez B."/>
            <person name="Beukes C."/>
            <person name="Steenkamp E.T."/>
            <person name="Hirsch A.M."/>
            <person name="Manyaka P."/>
            <person name="Maluk M."/>
            <person name="Lafos M."/>
            <person name="Crook M."/>
            <person name="Gross E."/>
            <person name="Simon M.F."/>
            <person name="Bueno dos Reis Junior F."/>
            <person name="Poole P.S."/>
            <person name="Venter S.N."/>
            <person name="James E.K."/>
        </authorList>
    </citation>
    <scope>NUCLEOTIDE SEQUENCE [LARGE SCALE GENOMIC DNA]</scope>
    <source>
        <strain evidence="9 10">JPY 581</strain>
    </source>
</reference>
<evidence type="ECO:0000256" key="4">
    <source>
        <dbReference type="ARBA" id="ARBA00022722"/>
    </source>
</evidence>
<evidence type="ECO:0000313" key="9">
    <source>
        <dbReference type="EMBL" id="PMS38449.1"/>
    </source>
</evidence>
<evidence type="ECO:0000259" key="8">
    <source>
        <dbReference type="Pfam" id="PF05840"/>
    </source>
</evidence>
<comment type="function">
    <text evidence="1">Possible endonuclease which induces a single-strand cut and initiates DNA replication.</text>
</comment>
<evidence type="ECO:0000256" key="2">
    <source>
        <dbReference type="ARBA" id="ARBA00009260"/>
    </source>
</evidence>
<name>A0A2N7X9M2_9BURK</name>
<dbReference type="AlphaFoldDB" id="A0A2N7X9M2"/>
<evidence type="ECO:0000256" key="1">
    <source>
        <dbReference type="ARBA" id="ARBA00003293"/>
    </source>
</evidence>
<sequence>MLHGFSSVNPHQKNATWRAQMLAKLPGAWRPVIERRMQRLDLGNKDWKHANDYLRGHVADWADAVFRLDASLDDIRTCAAKRADEAAALVERMGTIAAIVAALRALCERWKIPYPDVDTDGGAVARVLDPLWWNRRLRVAHCRKVENQAIRLGLVSAKGDKYLTLQNLRRGRAQDERNAHVMANTLAINEDGECFSLAELIAKSVSNKVNRRGELMLRMRGMEEVARELACVAEFDVITAPSRFHAVRANGQPNEKYERENTPRECQAYLSGQFAKLRSWCHRHRIPFFGLRTVEAHQDGTPHWNVLVFLPDEAARQAWRMALVHYFLDNDSADEDGARERRLRMETIDEAKGDATGYIAKYISKNVDGHGLTEDLAGDPIMQTVQRVEQWAKLHGIRMFQPIGGGGAPVTLWREMRRIKGEGASLAGAPEAMQRAWIAAQRVPGAVEGEEDKRADFAEFIRAYGGPYVKRQGAALALYKEGQEGLGKYGEPLDDRPAGIIARGLSTVDMGGIVGVIQVADKVYRSERRQWIIKRRAQVGAMSAGAERAPSRTRVNNCTEGGNDGRANNGNGAFHPRRGAREIAGARGEMPRNAGESADARARHVRERTGAGPGVGGAGRSAVIPRNSRDFST</sequence>
<keyword evidence="4" id="KW-0540">Nuclease</keyword>
<evidence type="ECO:0000256" key="5">
    <source>
        <dbReference type="ARBA" id="ARBA00022759"/>
    </source>
</evidence>
<gene>
    <name evidence="9" type="ORF">C0Z20_00760</name>
</gene>
<organism evidence="9 10">
    <name type="scientific">Trinickia symbiotica</name>
    <dbReference type="NCBI Taxonomy" id="863227"/>
    <lineage>
        <taxon>Bacteria</taxon>
        <taxon>Pseudomonadati</taxon>
        <taxon>Pseudomonadota</taxon>
        <taxon>Betaproteobacteria</taxon>
        <taxon>Burkholderiales</taxon>
        <taxon>Burkholderiaceae</taxon>
        <taxon>Trinickia</taxon>
    </lineage>
</organism>
<keyword evidence="3" id="KW-0235">DNA replication</keyword>
<dbReference type="GO" id="GO:0004519">
    <property type="term" value="F:endonuclease activity"/>
    <property type="evidence" value="ECO:0007669"/>
    <property type="project" value="UniProtKB-KW"/>
</dbReference>
<dbReference type="RefSeq" id="WP_102606697.1">
    <property type="nucleotide sequence ID" value="NZ_PNYC01000001.1"/>
</dbReference>
<feature type="region of interest" description="Disordered" evidence="7">
    <location>
        <begin position="543"/>
        <end position="633"/>
    </location>
</feature>
<keyword evidence="6" id="KW-0378">Hydrolase</keyword>
<dbReference type="EMBL" id="PNYC01000001">
    <property type="protein sequence ID" value="PMS38449.1"/>
    <property type="molecule type" value="Genomic_DNA"/>
</dbReference>
<dbReference type="GO" id="GO:0016787">
    <property type="term" value="F:hydrolase activity"/>
    <property type="evidence" value="ECO:0007669"/>
    <property type="project" value="UniProtKB-KW"/>
</dbReference>
<evidence type="ECO:0000256" key="3">
    <source>
        <dbReference type="ARBA" id="ARBA00022705"/>
    </source>
</evidence>
<evidence type="ECO:0000313" key="10">
    <source>
        <dbReference type="Proteomes" id="UP000235777"/>
    </source>
</evidence>
<dbReference type="InterPro" id="IPR008766">
    <property type="entry name" value="Replication_gene_A-like"/>
</dbReference>
<accession>A0A2N7X9M2</accession>
<proteinExistence type="inferred from homology"/>
<dbReference type="GO" id="GO:0006260">
    <property type="term" value="P:DNA replication"/>
    <property type="evidence" value="ECO:0007669"/>
    <property type="project" value="UniProtKB-KW"/>
</dbReference>
<feature type="domain" description="Replication gene A protein-like" evidence="8">
    <location>
        <begin position="114"/>
        <end position="369"/>
    </location>
</feature>
<comment type="caution">
    <text evidence="9">The sequence shown here is derived from an EMBL/GenBank/DDBJ whole genome shotgun (WGS) entry which is preliminary data.</text>
</comment>
<evidence type="ECO:0000256" key="7">
    <source>
        <dbReference type="SAM" id="MobiDB-lite"/>
    </source>
</evidence>